<evidence type="ECO:0000313" key="1">
    <source>
        <dbReference type="EMBL" id="MBX8632362.1"/>
    </source>
</evidence>
<gene>
    <name evidence="1" type="ORF">J9259_07600</name>
</gene>
<organism evidence="1 2">
    <name type="scientific">Candidatus Sysuiplasma superficiale</name>
    <dbReference type="NCBI Taxonomy" id="2823368"/>
    <lineage>
        <taxon>Archaea</taxon>
        <taxon>Methanobacteriati</taxon>
        <taxon>Thermoplasmatota</taxon>
        <taxon>Thermoplasmata</taxon>
        <taxon>Candidatus Sysuiplasmatales</taxon>
        <taxon>Candidatus Sysuiplasmataceae</taxon>
        <taxon>Candidatus Sysuiplasma</taxon>
    </lineage>
</organism>
<sequence length="191" mass="21662">MFSPEKQLREIILEELKVEPVSISGLVRKLKSRGINMHRLVLTGYLKALTDSGVIRERPIPPSKIFIPVSGKEVTIYEALANACEENRLDSRTAAAVAVYTLERLFHRPVFRRELNEMHMTETPELRLAPPMVVAESRRILAKSGYRIPESEPAYVVEGDFEREFKSVLLSMVSAGFRVSHLSLDTKQLTL</sequence>
<evidence type="ECO:0000313" key="2">
    <source>
        <dbReference type="Proteomes" id="UP000716004"/>
    </source>
</evidence>
<accession>A0A8J7YKJ8</accession>
<dbReference type="AlphaFoldDB" id="A0A8J7YKJ8"/>
<name>A0A8J7YKJ8_9ARCH</name>
<dbReference type="EMBL" id="JAGVSJ010000023">
    <property type="protein sequence ID" value="MBX8632362.1"/>
    <property type="molecule type" value="Genomic_DNA"/>
</dbReference>
<proteinExistence type="predicted"/>
<dbReference type="Proteomes" id="UP000716004">
    <property type="component" value="Unassembled WGS sequence"/>
</dbReference>
<reference evidence="1" key="1">
    <citation type="submission" date="2021-04" db="EMBL/GenBank/DDBJ databases">
        <title>Genomic insights into ecological role and evolution of a novel Thermoplasmata order Candidatus Sysuiplasmatales.</title>
        <authorList>
            <person name="Yuan Y."/>
        </authorList>
    </citation>
    <scope>NUCLEOTIDE SEQUENCE</scope>
    <source>
        <strain evidence="1">YP2-bin.285</strain>
    </source>
</reference>
<comment type="caution">
    <text evidence="1">The sequence shown here is derived from an EMBL/GenBank/DDBJ whole genome shotgun (WGS) entry which is preliminary data.</text>
</comment>
<protein>
    <submittedName>
        <fullName evidence="1">Uncharacterized protein</fullName>
    </submittedName>
</protein>